<dbReference type="AlphaFoldDB" id="A0AA40C9E2"/>
<evidence type="ECO:0000313" key="4">
    <source>
        <dbReference type="Proteomes" id="UP001174934"/>
    </source>
</evidence>
<sequence length="577" mass="64471">MRVDRFLNSESAALQQLSVSSESDNELLLENRSLYERVAALQRTERDLLAENQDLERQFGLLKQNDDARQRQLREEFREREKTLEAHIRKLRKQIHQQEEQMTRIAIEQSKELTPLLSDDQIVSWFDDQNMAWHIWAKDFAHKSPNRLKAGGSLHPLQLRELCGGIKEFVRLQDDGGLPEELLTGGAGMVQVLLHAMLVNFIFTETLASPFWVFNAMSLGTLESPFLPPNTSTPLDLAQLKHKDVAASLRTTFFPPRSPGTTSHNSLFPPPLHVNTSLASSLALESADLVLPTRVMMENLHRLFLKAQEDSADLGITAHQYRAALMRLLAESGFSTAADSTAAPNSKNEARRMLIDSRLNYTRRLKERFLSGAARFLLQNQDPSGIERLELRLARQIDDALRFSCQIWSLISPIRLIGWKELQGKEFTSLSEVMTLCNAQAPTLTARAVQSQGGGSRSKHETPPPGYHDGRPVVVVVQPAVEALATETMGDGFETDSENVSRVWTKARVLVAGPVGQLMSRSAEVAPASPPLSRKDSPRSSLRAQVEGSSSEELPAKSYDPSANRLSQTRHTKPPRE</sequence>
<feature type="region of interest" description="Disordered" evidence="2">
    <location>
        <begin position="447"/>
        <end position="471"/>
    </location>
</feature>
<proteinExistence type="predicted"/>
<evidence type="ECO:0000256" key="2">
    <source>
        <dbReference type="SAM" id="MobiDB-lite"/>
    </source>
</evidence>
<dbReference type="Proteomes" id="UP001174934">
    <property type="component" value="Unassembled WGS sequence"/>
</dbReference>
<accession>A0AA40C9E2</accession>
<gene>
    <name evidence="3" type="ORF">B0T17DRAFT_487861</name>
</gene>
<keyword evidence="1" id="KW-0175">Coiled coil</keyword>
<reference evidence="3" key="1">
    <citation type="submission" date="2023-06" db="EMBL/GenBank/DDBJ databases">
        <title>Genome-scale phylogeny and comparative genomics of the fungal order Sordariales.</title>
        <authorList>
            <consortium name="Lawrence Berkeley National Laboratory"/>
            <person name="Hensen N."/>
            <person name="Bonometti L."/>
            <person name="Westerberg I."/>
            <person name="Brannstrom I.O."/>
            <person name="Guillou S."/>
            <person name="Cros-Aarteil S."/>
            <person name="Calhoun S."/>
            <person name="Haridas S."/>
            <person name="Kuo A."/>
            <person name="Mondo S."/>
            <person name="Pangilinan J."/>
            <person name="Riley R."/>
            <person name="LaButti K."/>
            <person name="Andreopoulos B."/>
            <person name="Lipzen A."/>
            <person name="Chen C."/>
            <person name="Yanf M."/>
            <person name="Daum C."/>
            <person name="Ng V."/>
            <person name="Clum A."/>
            <person name="Steindorff A."/>
            <person name="Ohm R."/>
            <person name="Martin F."/>
            <person name="Silar P."/>
            <person name="Natvig D."/>
            <person name="Lalanne C."/>
            <person name="Gautier V."/>
            <person name="Ament-velasquez S.L."/>
            <person name="Kruys A."/>
            <person name="Hutchinson M.I."/>
            <person name="Powell A.J."/>
            <person name="Barry K."/>
            <person name="Miller A.N."/>
            <person name="Grigoriev I.V."/>
            <person name="Debuchy R."/>
            <person name="Gladieux P."/>
            <person name="Thoren M.H."/>
            <person name="Johannesson H."/>
        </authorList>
    </citation>
    <scope>NUCLEOTIDE SEQUENCE</scope>
    <source>
        <strain evidence="3">SMH3391-2</strain>
    </source>
</reference>
<name>A0AA40C9E2_9PEZI</name>
<protein>
    <submittedName>
        <fullName evidence="3">Uncharacterized protein</fullName>
    </submittedName>
</protein>
<feature type="compositionally biased region" description="Basic residues" evidence="2">
    <location>
        <begin position="568"/>
        <end position="577"/>
    </location>
</feature>
<dbReference type="EMBL" id="JAULSR010000002">
    <property type="protein sequence ID" value="KAK0629464.1"/>
    <property type="molecule type" value="Genomic_DNA"/>
</dbReference>
<feature type="compositionally biased region" description="Polar residues" evidence="2">
    <location>
        <begin position="539"/>
        <end position="552"/>
    </location>
</feature>
<feature type="region of interest" description="Disordered" evidence="2">
    <location>
        <begin position="521"/>
        <end position="577"/>
    </location>
</feature>
<comment type="caution">
    <text evidence="3">The sequence shown here is derived from an EMBL/GenBank/DDBJ whole genome shotgun (WGS) entry which is preliminary data.</text>
</comment>
<evidence type="ECO:0000256" key="1">
    <source>
        <dbReference type="SAM" id="Coils"/>
    </source>
</evidence>
<keyword evidence="4" id="KW-1185">Reference proteome</keyword>
<evidence type="ECO:0000313" key="3">
    <source>
        <dbReference type="EMBL" id="KAK0629464.1"/>
    </source>
</evidence>
<feature type="coiled-coil region" evidence="1">
    <location>
        <begin position="38"/>
        <end position="108"/>
    </location>
</feature>
<organism evidence="3 4">
    <name type="scientific">Bombardia bombarda</name>
    <dbReference type="NCBI Taxonomy" id="252184"/>
    <lineage>
        <taxon>Eukaryota</taxon>
        <taxon>Fungi</taxon>
        <taxon>Dikarya</taxon>
        <taxon>Ascomycota</taxon>
        <taxon>Pezizomycotina</taxon>
        <taxon>Sordariomycetes</taxon>
        <taxon>Sordariomycetidae</taxon>
        <taxon>Sordariales</taxon>
        <taxon>Lasiosphaeriaceae</taxon>
        <taxon>Bombardia</taxon>
    </lineage>
</organism>